<feature type="non-terminal residue" evidence="1">
    <location>
        <position position="1"/>
    </location>
</feature>
<gene>
    <name evidence="1" type="ORF">Ciccas_012199</name>
</gene>
<name>A0ABD2PP63_9PLAT</name>
<comment type="caution">
    <text evidence="1">The sequence shown here is derived from an EMBL/GenBank/DDBJ whole genome shotgun (WGS) entry which is preliminary data.</text>
</comment>
<protein>
    <submittedName>
        <fullName evidence="1">Uncharacterized protein</fullName>
    </submittedName>
</protein>
<dbReference type="Proteomes" id="UP001626550">
    <property type="component" value="Unassembled WGS sequence"/>
</dbReference>
<evidence type="ECO:0000313" key="2">
    <source>
        <dbReference type="Proteomes" id="UP001626550"/>
    </source>
</evidence>
<reference evidence="1 2" key="1">
    <citation type="submission" date="2024-11" db="EMBL/GenBank/DDBJ databases">
        <title>Adaptive evolution of stress response genes in parasites aligns with host niche diversity.</title>
        <authorList>
            <person name="Hahn C."/>
            <person name="Resl P."/>
        </authorList>
    </citation>
    <scope>NUCLEOTIDE SEQUENCE [LARGE SCALE GENOMIC DNA]</scope>
    <source>
        <strain evidence="1">EGGRZ-B1_66</strain>
        <tissue evidence="1">Body</tissue>
    </source>
</reference>
<sequence length="129" mass="14876">KNAKYISEGNAADSKLFAVEDEVSMLEKRIVDLEQNKNSDFNMMLRVMQSSREETDKFTLADLKKADMMIYAITAATQQRMAKDDQLILWNVKEVEETEAKVVETIEKIAKNPVQRFWRIGKDANPCLE</sequence>
<dbReference type="AlphaFoldDB" id="A0ABD2PP63"/>
<proteinExistence type="predicted"/>
<dbReference type="EMBL" id="JBJKFK010004125">
    <property type="protein sequence ID" value="KAL3309255.1"/>
    <property type="molecule type" value="Genomic_DNA"/>
</dbReference>
<keyword evidence="2" id="KW-1185">Reference proteome</keyword>
<evidence type="ECO:0000313" key="1">
    <source>
        <dbReference type="EMBL" id="KAL3309255.1"/>
    </source>
</evidence>
<accession>A0ABD2PP63</accession>
<organism evidence="1 2">
    <name type="scientific">Cichlidogyrus casuarinus</name>
    <dbReference type="NCBI Taxonomy" id="1844966"/>
    <lineage>
        <taxon>Eukaryota</taxon>
        <taxon>Metazoa</taxon>
        <taxon>Spiralia</taxon>
        <taxon>Lophotrochozoa</taxon>
        <taxon>Platyhelminthes</taxon>
        <taxon>Monogenea</taxon>
        <taxon>Monopisthocotylea</taxon>
        <taxon>Dactylogyridea</taxon>
        <taxon>Ancyrocephalidae</taxon>
        <taxon>Cichlidogyrus</taxon>
    </lineage>
</organism>